<dbReference type="NCBIfam" id="TIGR00153">
    <property type="entry name" value="TIGR00153 family protein"/>
    <property type="match status" value="1"/>
</dbReference>
<sequence length="195" mass="22903">MDKVEETLVCVFDLLKNFLEGSDEIDILYQRAQRLESEADRLRRKTELEMYSGAFLPNFRGDLLGLIESLDKVANKAEYVADILALQKPEIPPEIKDLVLKQMDYSLKAFRSLKMALKYLFEEMDRVGDYVLEVERYEHEEDLVERNALRKLFEMETDKCTKLEAKELIRSIGDIADRTEDVSDRVEIVLLKRRF</sequence>
<proteinExistence type="inferred from homology"/>
<evidence type="ECO:0000313" key="2">
    <source>
        <dbReference type="EMBL" id="ACM23837.1"/>
    </source>
</evidence>
<evidence type="ECO:0008006" key="4">
    <source>
        <dbReference type="Google" id="ProtNLM"/>
    </source>
</evidence>
<dbReference type="Gene3D" id="1.20.58.220">
    <property type="entry name" value="Phosphate transport system protein phou homolog 2, domain 2"/>
    <property type="match status" value="1"/>
</dbReference>
<reference evidence="2 3" key="1">
    <citation type="journal article" date="2009" name="Biosci. Biotechnol. Biochem.">
        <title>WeGAS: a web-based microbial genome annotation system.</title>
        <authorList>
            <person name="Lee D."/>
            <person name="Seo H."/>
            <person name="Park C."/>
            <person name="Park K."/>
        </authorList>
    </citation>
    <scope>NUCLEOTIDE SEQUENCE [LARGE SCALE GENOMIC DNA]</scope>
    <source>
        <strain evidence="3">ATCC 49049 / DSM 4359 / NBRC 107923 / NS-E</strain>
    </source>
</reference>
<accession>B9KA54</accession>
<dbReference type="InterPro" id="IPR018445">
    <property type="entry name" value="Put_Phosphate_transp_reg"/>
</dbReference>
<evidence type="ECO:0000313" key="3">
    <source>
        <dbReference type="Proteomes" id="UP000000445"/>
    </source>
</evidence>
<dbReference type="STRING" id="309803.CTN_1661"/>
<evidence type="ECO:0000256" key="1">
    <source>
        <dbReference type="ARBA" id="ARBA00008591"/>
    </source>
</evidence>
<dbReference type="PANTHER" id="PTHR36536:SF3">
    <property type="entry name" value="UPF0111 PROTEIN HI_1603"/>
    <property type="match status" value="1"/>
</dbReference>
<dbReference type="InterPro" id="IPR002727">
    <property type="entry name" value="DUF47"/>
</dbReference>
<dbReference type="EMBL" id="CP000916">
    <property type="protein sequence ID" value="ACM23837.1"/>
    <property type="molecule type" value="Genomic_DNA"/>
</dbReference>
<comment type="similarity">
    <text evidence="1">Belongs to the UPF0111 family.</text>
</comment>
<dbReference type="KEGG" id="tna:CTN_1661"/>
<dbReference type="Proteomes" id="UP000000445">
    <property type="component" value="Chromosome"/>
</dbReference>
<dbReference type="InterPro" id="IPR038078">
    <property type="entry name" value="PhoU-like_sf"/>
</dbReference>
<dbReference type="Pfam" id="PF01865">
    <property type="entry name" value="PhoU_div"/>
    <property type="match status" value="1"/>
</dbReference>
<protein>
    <recommendedName>
        <fullName evidence="4">Phosphate transport regulator</fullName>
    </recommendedName>
</protein>
<dbReference type="RefSeq" id="WP_015920075.1">
    <property type="nucleotide sequence ID" value="NC_011978.1"/>
</dbReference>
<keyword evidence="3" id="KW-1185">Reference proteome</keyword>
<name>B9KA54_THENN</name>
<dbReference type="AlphaFoldDB" id="B9KA54"/>
<gene>
    <name evidence="2" type="ordered locus">CTN_1661</name>
</gene>
<dbReference type="eggNOG" id="COG1392">
    <property type="taxonomic scope" value="Bacteria"/>
</dbReference>
<dbReference type="HOGENOM" id="CLU_104916_1_1_0"/>
<organism evidence="2 3">
    <name type="scientific">Thermotoga neapolitana (strain ATCC 49049 / DSM 4359 / NBRC 107923 / NS-E)</name>
    <dbReference type="NCBI Taxonomy" id="309803"/>
    <lineage>
        <taxon>Bacteria</taxon>
        <taxon>Thermotogati</taxon>
        <taxon>Thermotogota</taxon>
        <taxon>Thermotogae</taxon>
        <taxon>Thermotogales</taxon>
        <taxon>Thermotogaceae</taxon>
        <taxon>Thermotoga</taxon>
    </lineage>
</organism>
<dbReference type="PANTHER" id="PTHR36536">
    <property type="entry name" value="UPF0111 PROTEIN HI_1603"/>
    <property type="match status" value="1"/>
</dbReference>